<feature type="transmembrane region" description="Helical" evidence="1">
    <location>
        <begin position="186"/>
        <end position="203"/>
    </location>
</feature>
<feature type="transmembrane region" description="Helical" evidence="1">
    <location>
        <begin position="75"/>
        <end position="93"/>
    </location>
</feature>
<dbReference type="Proteomes" id="UP000245489">
    <property type="component" value="Unassembled WGS sequence"/>
</dbReference>
<feature type="transmembrane region" description="Helical" evidence="1">
    <location>
        <begin position="99"/>
        <end position="119"/>
    </location>
</feature>
<accession>A0A316E190</accession>
<keyword evidence="1" id="KW-0472">Membrane</keyword>
<feature type="transmembrane region" description="Helical" evidence="1">
    <location>
        <begin position="12"/>
        <end position="29"/>
    </location>
</feature>
<evidence type="ECO:0000313" key="2">
    <source>
        <dbReference type="EMBL" id="PWK23875.1"/>
    </source>
</evidence>
<protein>
    <recommendedName>
        <fullName evidence="4">NQR2/RnfD/RnfE family subunit of NADH-ubiquinone oxidoreductase</fullName>
    </recommendedName>
</protein>
<name>A0A316E190_9BACT</name>
<sequence length="326" mass="36263">MTKKDNRVPALIRFASAITVLNLFGHFYLGFEQSVAHWVVALLTAYTLEISFEILEAKINKRPVAFMKGSVKEFVQFLLPAHISASAVSMLLFTNERLMPIIFATAVAMLSKVLFKVNINGKIRHFLNPSNTGIGTMLLFFPWVGVAPPYQFSEATSGWSDWLLVCIFMTLGSLLNAVFTKKIPLILAWVSGFFLQAVIRTTLMDTSTIGALMPMSGIAFLLFTFYMISDPATTPITKKGQIVFGLSVAAVYGIMMSLHIVFAMFIALMTVCTARGLYYWFIDVFATNEAKIQSTIRNGKMSYQDTLTHIKEPSYGSMVNGNIPHL</sequence>
<evidence type="ECO:0000256" key="1">
    <source>
        <dbReference type="SAM" id="Phobius"/>
    </source>
</evidence>
<comment type="caution">
    <text evidence="2">The sequence shown here is derived from an EMBL/GenBank/DDBJ whole genome shotgun (WGS) entry which is preliminary data.</text>
</comment>
<dbReference type="RefSeq" id="WP_211321215.1">
    <property type="nucleotide sequence ID" value="NZ_QGGO01000016.1"/>
</dbReference>
<keyword evidence="3" id="KW-1185">Reference proteome</keyword>
<feature type="transmembrane region" description="Helical" evidence="1">
    <location>
        <begin position="241"/>
        <end position="269"/>
    </location>
</feature>
<keyword evidence="1" id="KW-1133">Transmembrane helix</keyword>
<gene>
    <name evidence="2" type="ORF">LV89_03082</name>
</gene>
<feature type="transmembrane region" description="Helical" evidence="1">
    <location>
        <begin position="162"/>
        <end position="179"/>
    </location>
</feature>
<keyword evidence="1" id="KW-0812">Transmembrane</keyword>
<evidence type="ECO:0008006" key="4">
    <source>
        <dbReference type="Google" id="ProtNLM"/>
    </source>
</evidence>
<evidence type="ECO:0000313" key="3">
    <source>
        <dbReference type="Proteomes" id="UP000245489"/>
    </source>
</evidence>
<organism evidence="2 3">
    <name type="scientific">Arcicella aurantiaca</name>
    <dbReference type="NCBI Taxonomy" id="591202"/>
    <lineage>
        <taxon>Bacteria</taxon>
        <taxon>Pseudomonadati</taxon>
        <taxon>Bacteroidota</taxon>
        <taxon>Cytophagia</taxon>
        <taxon>Cytophagales</taxon>
        <taxon>Flectobacillaceae</taxon>
        <taxon>Arcicella</taxon>
    </lineage>
</organism>
<dbReference type="EMBL" id="QGGO01000016">
    <property type="protein sequence ID" value="PWK23875.1"/>
    <property type="molecule type" value="Genomic_DNA"/>
</dbReference>
<feature type="transmembrane region" description="Helical" evidence="1">
    <location>
        <begin position="209"/>
        <end position="229"/>
    </location>
</feature>
<feature type="transmembrane region" description="Helical" evidence="1">
    <location>
        <begin position="35"/>
        <end position="55"/>
    </location>
</feature>
<dbReference type="AlphaFoldDB" id="A0A316E190"/>
<reference evidence="2 3" key="1">
    <citation type="submission" date="2018-05" db="EMBL/GenBank/DDBJ databases">
        <title>Genomic Encyclopedia of Archaeal and Bacterial Type Strains, Phase II (KMG-II): from individual species to whole genera.</title>
        <authorList>
            <person name="Goeker M."/>
        </authorList>
    </citation>
    <scope>NUCLEOTIDE SEQUENCE [LARGE SCALE GENOMIC DNA]</scope>
    <source>
        <strain evidence="2 3">DSM 22214</strain>
    </source>
</reference>
<proteinExistence type="predicted"/>
<feature type="transmembrane region" description="Helical" evidence="1">
    <location>
        <begin position="131"/>
        <end position="150"/>
    </location>
</feature>